<comment type="caution">
    <text evidence="1">The sequence shown here is derived from an EMBL/GenBank/DDBJ whole genome shotgun (WGS) entry which is preliminary data.</text>
</comment>
<dbReference type="EMBL" id="JBJJXI010000134">
    <property type="protein sequence ID" value="KAL3388290.1"/>
    <property type="molecule type" value="Genomic_DNA"/>
</dbReference>
<proteinExistence type="predicted"/>
<evidence type="ECO:0000313" key="2">
    <source>
        <dbReference type="Proteomes" id="UP001627154"/>
    </source>
</evidence>
<evidence type="ECO:0000313" key="1">
    <source>
        <dbReference type="EMBL" id="KAL3388290.1"/>
    </source>
</evidence>
<organism evidence="1 2">
    <name type="scientific">Trichogramma kaykai</name>
    <dbReference type="NCBI Taxonomy" id="54128"/>
    <lineage>
        <taxon>Eukaryota</taxon>
        <taxon>Metazoa</taxon>
        <taxon>Ecdysozoa</taxon>
        <taxon>Arthropoda</taxon>
        <taxon>Hexapoda</taxon>
        <taxon>Insecta</taxon>
        <taxon>Pterygota</taxon>
        <taxon>Neoptera</taxon>
        <taxon>Endopterygota</taxon>
        <taxon>Hymenoptera</taxon>
        <taxon>Apocrita</taxon>
        <taxon>Proctotrupomorpha</taxon>
        <taxon>Chalcidoidea</taxon>
        <taxon>Trichogrammatidae</taxon>
        <taxon>Trichogramma</taxon>
    </lineage>
</organism>
<dbReference type="Proteomes" id="UP001627154">
    <property type="component" value="Unassembled WGS sequence"/>
</dbReference>
<name>A0ABD2W6U5_9HYME</name>
<keyword evidence="2" id="KW-1185">Reference proteome</keyword>
<evidence type="ECO:0008006" key="3">
    <source>
        <dbReference type="Google" id="ProtNLM"/>
    </source>
</evidence>
<gene>
    <name evidence="1" type="ORF">TKK_016523</name>
</gene>
<dbReference type="AlphaFoldDB" id="A0ABD2W6U5"/>
<sequence length="215" mass="24741">MNSSQRSPMLRMSRGYATASTDALQVICGTMPLDLEAKYRYYKGLIKARTAFALGNVQYNGGDETSKATIDLENELMDIWQSRWNSSIKERTIYEYFSRVRNRVEKIWIELDHFTVQFLTGHGDFKSKLMKLGLKEEDTCACGEIETAAHVLRYCKIYEEERSQAEERLNQAGVSTGVNNPKEIVLSREAFIIFKGLCKEILTKKEAQRRNAEQE</sequence>
<accession>A0ABD2W6U5</accession>
<reference evidence="1 2" key="1">
    <citation type="journal article" date="2024" name="bioRxiv">
        <title>A reference genome for Trichogramma kaykai: A tiny desert-dwelling parasitoid wasp with competing sex-ratio distorters.</title>
        <authorList>
            <person name="Culotta J."/>
            <person name="Lindsey A.R."/>
        </authorList>
    </citation>
    <scope>NUCLEOTIDE SEQUENCE [LARGE SCALE GENOMIC DNA]</scope>
    <source>
        <strain evidence="1 2">KSX58</strain>
    </source>
</reference>
<protein>
    <recommendedName>
        <fullName evidence="3">Reverse transcriptase zinc-binding domain-containing protein</fullName>
    </recommendedName>
</protein>